<evidence type="ECO:0000256" key="3">
    <source>
        <dbReference type="ARBA" id="ARBA00022801"/>
    </source>
</evidence>
<keyword evidence="3 4" id="KW-0378">Hydrolase</keyword>
<organism evidence="6 7">
    <name type="scientific">Lacisediminihabitans profunda</name>
    <dbReference type="NCBI Taxonomy" id="2594790"/>
    <lineage>
        <taxon>Bacteria</taxon>
        <taxon>Bacillati</taxon>
        <taxon>Actinomycetota</taxon>
        <taxon>Actinomycetes</taxon>
        <taxon>Micrococcales</taxon>
        <taxon>Microbacteriaceae</taxon>
        <taxon>Lacisediminihabitans</taxon>
    </lineage>
</organism>
<dbReference type="PANTHER" id="PTHR43046:SF14">
    <property type="entry name" value="MUTT_NUDIX FAMILY PROTEIN"/>
    <property type="match status" value="1"/>
</dbReference>
<dbReference type="InterPro" id="IPR020084">
    <property type="entry name" value="NUDIX_hydrolase_CS"/>
</dbReference>
<dbReference type="Proteomes" id="UP000321379">
    <property type="component" value="Unassembled WGS sequence"/>
</dbReference>
<gene>
    <name evidence="6" type="ORF">FVP33_02620</name>
</gene>
<dbReference type="InterPro" id="IPR015797">
    <property type="entry name" value="NUDIX_hydrolase-like_dom_sf"/>
</dbReference>
<keyword evidence="7" id="KW-1185">Reference proteome</keyword>
<comment type="caution">
    <text evidence="6">The sequence shown here is derived from an EMBL/GenBank/DDBJ whole genome shotgun (WGS) entry which is preliminary data.</text>
</comment>
<dbReference type="PANTHER" id="PTHR43046">
    <property type="entry name" value="GDP-MANNOSE MANNOSYL HYDROLASE"/>
    <property type="match status" value="1"/>
</dbReference>
<comment type="similarity">
    <text evidence="2 4">Belongs to the Nudix hydrolase family.</text>
</comment>
<sequence length="149" mass="17107">MDRHRLTSRILVFDERDRILLFLTRGSAPAQPTRWITPGGGVEPGESHADGARRELYEETGLDLADLGDPVWALDFTVDFEGGDHDTGHAEYYVTRTLAFEPSRANWTPEEHVDVLEHRWWTVDELLSTTEPYEPHQLVELIRSQLPSR</sequence>
<dbReference type="PROSITE" id="PS51462">
    <property type="entry name" value="NUDIX"/>
    <property type="match status" value="1"/>
</dbReference>
<proteinExistence type="inferred from homology"/>
<dbReference type="PRINTS" id="PR00502">
    <property type="entry name" value="NUDIXFAMILY"/>
</dbReference>
<dbReference type="Pfam" id="PF00293">
    <property type="entry name" value="NUDIX"/>
    <property type="match status" value="1"/>
</dbReference>
<dbReference type="Gene3D" id="3.90.79.10">
    <property type="entry name" value="Nucleoside Triphosphate Pyrophosphohydrolase"/>
    <property type="match status" value="1"/>
</dbReference>
<protein>
    <submittedName>
        <fullName evidence="6">NUDIX domain-containing protein</fullName>
    </submittedName>
</protein>
<dbReference type="SUPFAM" id="SSF55811">
    <property type="entry name" value="Nudix"/>
    <property type="match status" value="1"/>
</dbReference>
<dbReference type="GO" id="GO:0016787">
    <property type="term" value="F:hydrolase activity"/>
    <property type="evidence" value="ECO:0007669"/>
    <property type="project" value="UniProtKB-KW"/>
</dbReference>
<evidence type="ECO:0000313" key="7">
    <source>
        <dbReference type="Proteomes" id="UP000321379"/>
    </source>
</evidence>
<evidence type="ECO:0000256" key="4">
    <source>
        <dbReference type="RuleBase" id="RU003476"/>
    </source>
</evidence>
<evidence type="ECO:0000256" key="1">
    <source>
        <dbReference type="ARBA" id="ARBA00001946"/>
    </source>
</evidence>
<evidence type="ECO:0000313" key="6">
    <source>
        <dbReference type="EMBL" id="TXN32184.1"/>
    </source>
</evidence>
<dbReference type="CDD" id="cd04685">
    <property type="entry name" value="NUDIX_Hydrolase"/>
    <property type="match status" value="1"/>
</dbReference>
<evidence type="ECO:0000259" key="5">
    <source>
        <dbReference type="PROSITE" id="PS51462"/>
    </source>
</evidence>
<dbReference type="AlphaFoldDB" id="A0A5C8UUG6"/>
<comment type="cofactor">
    <cofactor evidence="1">
        <name>Mg(2+)</name>
        <dbReference type="ChEBI" id="CHEBI:18420"/>
    </cofactor>
</comment>
<evidence type="ECO:0000256" key="2">
    <source>
        <dbReference type="ARBA" id="ARBA00005582"/>
    </source>
</evidence>
<dbReference type="PROSITE" id="PS00893">
    <property type="entry name" value="NUDIX_BOX"/>
    <property type="match status" value="1"/>
</dbReference>
<dbReference type="InterPro" id="IPR020476">
    <property type="entry name" value="Nudix_hydrolase"/>
</dbReference>
<accession>A0A5C8UUG6</accession>
<reference evidence="6 7" key="1">
    <citation type="submission" date="2019-08" db="EMBL/GenBank/DDBJ databases">
        <title>Bacterial whole genome sequence for Glaciihabitans sp. CHu50b-6-2.</title>
        <authorList>
            <person name="Jin L."/>
        </authorList>
    </citation>
    <scope>NUCLEOTIDE SEQUENCE [LARGE SCALE GENOMIC DNA]</scope>
    <source>
        <strain evidence="6 7">CHu50b-6-2</strain>
    </source>
</reference>
<dbReference type="EMBL" id="VRMG01000004">
    <property type="protein sequence ID" value="TXN32184.1"/>
    <property type="molecule type" value="Genomic_DNA"/>
</dbReference>
<feature type="domain" description="Nudix hydrolase" evidence="5">
    <location>
        <begin position="3"/>
        <end position="143"/>
    </location>
</feature>
<dbReference type="InterPro" id="IPR000086">
    <property type="entry name" value="NUDIX_hydrolase_dom"/>
</dbReference>
<name>A0A5C8UUG6_9MICO</name>